<accession>A0A1G9VAK2</accession>
<keyword evidence="1" id="KW-0813">Transport</keyword>
<dbReference type="InterPro" id="IPR003439">
    <property type="entry name" value="ABC_transporter-like_ATP-bd"/>
</dbReference>
<sequence>MATVLECNGVIKRFGKTTALNGVDLTLDENKIYGLIGRNGAGKTTLLGILAGQNFADEGSVSSYGLPVWENSEVMEKICFSRELSASTAFGPDTRKVKELFRIARIFYPNWDEEYAKRLLVEFKLDIKKPINKLSKGMLSMVSIIIALASRAPITFLDEPVAGLDVMMREKFYQLLLDDYMENPRTYIISTHIIDEASNVFEEVVLVDAGRIMLKRNTEELRAQYAYVSGREDTVSEAIKGLQVVHREGLGKSLTVCVRLNGNEQFEQYDVDVSPVSLQKIFVYLTEQYESTANAAAPALA</sequence>
<gene>
    <name evidence="5" type="ORF">SAMN05192585_103110</name>
</gene>
<dbReference type="CDD" id="cd03230">
    <property type="entry name" value="ABC_DR_subfamily_A"/>
    <property type="match status" value="1"/>
</dbReference>
<dbReference type="SMART" id="SM00382">
    <property type="entry name" value="AAA"/>
    <property type="match status" value="1"/>
</dbReference>
<dbReference type="PROSITE" id="PS50893">
    <property type="entry name" value="ABC_TRANSPORTER_2"/>
    <property type="match status" value="1"/>
</dbReference>
<dbReference type="Proteomes" id="UP000199182">
    <property type="component" value="Unassembled WGS sequence"/>
</dbReference>
<keyword evidence="6" id="KW-1185">Reference proteome</keyword>
<evidence type="ECO:0000313" key="6">
    <source>
        <dbReference type="Proteomes" id="UP000199182"/>
    </source>
</evidence>
<dbReference type="SUPFAM" id="SSF52540">
    <property type="entry name" value="P-loop containing nucleoside triphosphate hydrolases"/>
    <property type="match status" value="1"/>
</dbReference>
<dbReference type="InterPro" id="IPR027417">
    <property type="entry name" value="P-loop_NTPase"/>
</dbReference>
<organism evidence="5 6">
    <name type="scientific">Acetanaerobacterium elongatum</name>
    <dbReference type="NCBI Taxonomy" id="258515"/>
    <lineage>
        <taxon>Bacteria</taxon>
        <taxon>Bacillati</taxon>
        <taxon>Bacillota</taxon>
        <taxon>Clostridia</taxon>
        <taxon>Eubacteriales</taxon>
        <taxon>Oscillospiraceae</taxon>
        <taxon>Acetanaerobacterium</taxon>
    </lineage>
</organism>
<name>A0A1G9VAK2_9FIRM</name>
<dbReference type="AlphaFoldDB" id="A0A1G9VAK2"/>
<proteinExistence type="predicted"/>
<evidence type="ECO:0000256" key="2">
    <source>
        <dbReference type="ARBA" id="ARBA00022741"/>
    </source>
</evidence>
<dbReference type="RefSeq" id="WP_242871663.1">
    <property type="nucleotide sequence ID" value="NZ_FNID01000003.1"/>
</dbReference>
<dbReference type="Pfam" id="PF00005">
    <property type="entry name" value="ABC_tran"/>
    <property type="match status" value="1"/>
</dbReference>
<evidence type="ECO:0000259" key="4">
    <source>
        <dbReference type="PROSITE" id="PS50893"/>
    </source>
</evidence>
<dbReference type="PROSITE" id="PS00211">
    <property type="entry name" value="ABC_TRANSPORTER_1"/>
    <property type="match status" value="1"/>
</dbReference>
<dbReference type="GO" id="GO:0005524">
    <property type="term" value="F:ATP binding"/>
    <property type="evidence" value="ECO:0007669"/>
    <property type="project" value="UniProtKB-KW"/>
</dbReference>
<feature type="domain" description="ABC transporter" evidence="4">
    <location>
        <begin position="5"/>
        <end position="234"/>
    </location>
</feature>
<reference evidence="5 6" key="1">
    <citation type="submission" date="2016-10" db="EMBL/GenBank/DDBJ databases">
        <authorList>
            <person name="de Groot N.N."/>
        </authorList>
    </citation>
    <scope>NUCLEOTIDE SEQUENCE [LARGE SCALE GENOMIC DNA]</scope>
    <source>
        <strain evidence="5 6">CGMCC 1.5012</strain>
    </source>
</reference>
<dbReference type="InterPro" id="IPR051782">
    <property type="entry name" value="ABC_Transporter_VariousFunc"/>
</dbReference>
<dbReference type="STRING" id="258515.SAMN05192585_103110"/>
<keyword evidence="3 5" id="KW-0067">ATP-binding</keyword>
<evidence type="ECO:0000313" key="5">
    <source>
        <dbReference type="EMBL" id="SDM69199.1"/>
    </source>
</evidence>
<dbReference type="EMBL" id="FNID01000003">
    <property type="protein sequence ID" value="SDM69199.1"/>
    <property type="molecule type" value="Genomic_DNA"/>
</dbReference>
<dbReference type="PANTHER" id="PTHR42939:SF1">
    <property type="entry name" value="ABC TRANSPORTER ATP-BINDING PROTEIN ALBC-RELATED"/>
    <property type="match status" value="1"/>
</dbReference>
<dbReference type="InterPro" id="IPR003593">
    <property type="entry name" value="AAA+_ATPase"/>
</dbReference>
<protein>
    <submittedName>
        <fullName evidence="5">ABC-2 type transport system ATP-binding protein</fullName>
    </submittedName>
</protein>
<dbReference type="InterPro" id="IPR017871">
    <property type="entry name" value="ABC_transporter-like_CS"/>
</dbReference>
<dbReference type="GO" id="GO:0016887">
    <property type="term" value="F:ATP hydrolysis activity"/>
    <property type="evidence" value="ECO:0007669"/>
    <property type="project" value="InterPro"/>
</dbReference>
<evidence type="ECO:0000256" key="3">
    <source>
        <dbReference type="ARBA" id="ARBA00022840"/>
    </source>
</evidence>
<keyword evidence="2" id="KW-0547">Nucleotide-binding</keyword>
<evidence type="ECO:0000256" key="1">
    <source>
        <dbReference type="ARBA" id="ARBA00022448"/>
    </source>
</evidence>
<dbReference type="PANTHER" id="PTHR42939">
    <property type="entry name" value="ABC TRANSPORTER ATP-BINDING PROTEIN ALBC-RELATED"/>
    <property type="match status" value="1"/>
</dbReference>
<dbReference type="Gene3D" id="3.40.50.300">
    <property type="entry name" value="P-loop containing nucleotide triphosphate hydrolases"/>
    <property type="match status" value="1"/>
</dbReference>